<feature type="binding site" evidence="6">
    <location>
        <position position="296"/>
    </location>
    <ligand>
        <name>carbamoyl phosphate</name>
        <dbReference type="ChEBI" id="CHEBI:58228"/>
    </ligand>
</feature>
<feature type="domain" description="Aspartate/ornithine carbamoyltransferase Asp/Orn-binding" evidence="7">
    <location>
        <begin position="160"/>
        <end position="306"/>
    </location>
</feature>
<evidence type="ECO:0000256" key="6">
    <source>
        <dbReference type="HAMAP-Rule" id="MF_01109"/>
    </source>
</evidence>
<sequence>MNSMNDQMEKTVRHFLTLSDTSPDELNWIIERAIELKKKQRAGEIYEPLKNRVLGMIFEKSSTRTRVSFEAGMSQLGGSAIFLSPRDTQLGRGEPVEDSARVLSRMVDVVMIRTFDHDIIERFAAYSSVPVINALTDDFHPCQLLADMQTYVEHRGSIAGKTVAWIGDGNNMCHSYIKAAVQFGFNLRIATPEDFEPDARIVSEGGDRIQLFKTPEEAVAGANLVVTDVWASMGQEEEQEERIRKFQAFQVSPALLDKAASDVIFMHCLPAHRGEEVTDEVMEDPRAVVWDEAENRLHAQKALLEFLLCQEEED</sequence>
<feature type="binding site" evidence="6">
    <location>
        <position position="89"/>
    </location>
    <ligand>
        <name>carbamoyl phosphate</name>
        <dbReference type="ChEBI" id="CHEBI:58228"/>
    </ligand>
</feature>
<dbReference type="PANTHER" id="PTHR45753">
    <property type="entry name" value="ORNITHINE CARBAMOYLTRANSFERASE, MITOCHONDRIAL"/>
    <property type="match status" value="1"/>
</dbReference>
<feature type="binding site" evidence="6">
    <location>
        <position position="113"/>
    </location>
    <ligand>
        <name>carbamoyl phosphate</name>
        <dbReference type="ChEBI" id="CHEBI:58228"/>
    </ligand>
</feature>
<dbReference type="Gene3D" id="3.40.50.1370">
    <property type="entry name" value="Aspartate/ornithine carbamoyltransferase"/>
    <property type="match status" value="2"/>
</dbReference>
<evidence type="ECO:0000259" key="8">
    <source>
        <dbReference type="Pfam" id="PF02729"/>
    </source>
</evidence>
<dbReference type="InterPro" id="IPR006131">
    <property type="entry name" value="Asp_carbamoyltransf_Asp/Orn-bd"/>
</dbReference>
<evidence type="ECO:0000259" key="7">
    <source>
        <dbReference type="Pfam" id="PF00185"/>
    </source>
</evidence>
<reference evidence="10" key="1">
    <citation type="submission" date="2017-01" db="EMBL/GenBank/DDBJ databases">
        <authorList>
            <person name="Varghese N."/>
            <person name="Submissions S."/>
        </authorList>
    </citation>
    <scope>NUCLEOTIDE SEQUENCE [LARGE SCALE GENOMIC DNA]</scope>
    <source>
        <strain evidence="10">DSM 24913</strain>
    </source>
</reference>
<comment type="subcellular location">
    <subcellularLocation>
        <location evidence="6">Cytoplasm</location>
    </subcellularLocation>
</comment>
<evidence type="ECO:0000313" key="10">
    <source>
        <dbReference type="Proteomes" id="UP000185639"/>
    </source>
</evidence>
<comment type="pathway">
    <text evidence="1">Amino-acid biosynthesis; L-arginine biosynthesis; L-arginine from L-ornithine and carbamoyl phosphate: step 1/3.</text>
</comment>
<keyword evidence="10" id="KW-1185">Reference proteome</keyword>
<dbReference type="InterPro" id="IPR002292">
    <property type="entry name" value="Orn/put_carbamltrans"/>
</dbReference>
<feature type="binding site" evidence="6">
    <location>
        <begin position="268"/>
        <end position="269"/>
    </location>
    <ligand>
        <name>carbamoyl phosphate</name>
        <dbReference type="ChEBI" id="CHEBI:58228"/>
    </ligand>
</feature>
<dbReference type="STRING" id="484498.SAMN05421686_1049"/>
<feature type="binding site" evidence="6">
    <location>
        <begin position="232"/>
        <end position="233"/>
    </location>
    <ligand>
        <name>L-ornithine</name>
        <dbReference type="ChEBI" id="CHEBI:46911"/>
    </ligand>
</feature>
<dbReference type="PROSITE" id="PS00097">
    <property type="entry name" value="CARBAMOYLTRANSFERASE"/>
    <property type="match status" value="1"/>
</dbReference>
<dbReference type="GO" id="GO:0016597">
    <property type="term" value="F:amino acid binding"/>
    <property type="evidence" value="ECO:0007669"/>
    <property type="project" value="InterPro"/>
</dbReference>
<dbReference type="InterPro" id="IPR036901">
    <property type="entry name" value="Asp/Orn_carbamoylTrfase_sf"/>
</dbReference>
<evidence type="ECO:0000256" key="2">
    <source>
        <dbReference type="ARBA" id="ARBA00007805"/>
    </source>
</evidence>
<name>A0A1N7LIK8_9GAMM</name>
<evidence type="ECO:0000256" key="1">
    <source>
        <dbReference type="ARBA" id="ARBA00004975"/>
    </source>
</evidence>
<comment type="similarity">
    <text evidence="2 6">Belongs to the aspartate/ornithine carbamoyltransferase superfamily. OTCase family.</text>
</comment>
<dbReference type="NCBIfam" id="TIGR00658">
    <property type="entry name" value="orni_carb_tr"/>
    <property type="match status" value="1"/>
</dbReference>
<dbReference type="GO" id="GO:0042450">
    <property type="term" value="P:L-arginine biosynthetic process via ornithine"/>
    <property type="evidence" value="ECO:0007669"/>
    <property type="project" value="UniProtKB-UniRule"/>
</dbReference>
<dbReference type="InterPro" id="IPR006130">
    <property type="entry name" value="Asp/Orn_carbamoylTrfase"/>
</dbReference>
<comment type="catalytic activity">
    <reaction evidence="5 6">
        <text>carbamoyl phosphate + L-ornithine = L-citrulline + phosphate + H(+)</text>
        <dbReference type="Rhea" id="RHEA:19513"/>
        <dbReference type="ChEBI" id="CHEBI:15378"/>
        <dbReference type="ChEBI" id="CHEBI:43474"/>
        <dbReference type="ChEBI" id="CHEBI:46911"/>
        <dbReference type="ChEBI" id="CHEBI:57743"/>
        <dbReference type="ChEBI" id="CHEBI:58228"/>
        <dbReference type="EC" id="2.1.3.3"/>
    </reaction>
</comment>
<organism evidence="9 10">
    <name type="scientific">Thalassolituus maritimus</name>
    <dbReference type="NCBI Taxonomy" id="484498"/>
    <lineage>
        <taxon>Bacteria</taxon>
        <taxon>Pseudomonadati</taxon>
        <taxon>Pseudomonadota</taxon>
        <taxon>Gammaproteobacteria</taxon>
        <taxon>Oceanospirillales</taxon>
        <taxon>Oceanospirillaceae</taxon>
        <taxon>Thalassolituus</taxon>
    </lineage>
</organism>
<evidence type="ECO:0000256" key="4">
    <source>
        <dbReference type="ARBA" id="ARBA00022679"/>
    </source>
</evidence>
<evidence type="ECO:0000313" key="9">
    <source>
        <dbReference type="EMBL" id="SIS73581.1"/>
    </source>
</evidence>
<dbReference type="EMBL" id="FTOH01000004">
    <property type="protein sequence ID" value="SIS73581.1"/>
    <property type="molecule type" value="Genomic_DNA"/>
</dbReference>
<dbReference type="EC" id="2.1.3.3" evidence="3 6"/>
<dbReference type="Proteomes" id="UP000185639">
    <property type="component" value="Unassembled WGS sequence"/>
</dbReference>
<dbReference type="PRINTS" id="PR00100">
    <property type="entry name" value="AOTCASE"/>
</dbReference>
<protein>
    <recommendedName>
        <fullName evidence="3 6">Ornithine carbamoyltransferase</fullName>
        <shortName evidence="6">OTCase</shortName>
        <ecNumber evidence="3 6">2.1.3.3</ecNumber>
    </recommendedName>
</protein>
<gene>
    <name evidence="9" type="ORF">SAMN05421686_1049</name>
</gene>
<dbReference type="PANTHER" id="PTHR45753:SF3">
    <property type="entry name" value="ORNITHINE TRANSCARBAMYLASE, MITOCHONDRIAL"/>
    <property type="match status" value="1"/>
</dbReference>
<dbReference type="PRINTS" id="PR00102">
    <property type="entry name" value="OTCASE"/>
</dbReference>
<dbReference type="GO" id="GO:0005737">
    <property type="term" value="C:cytoplasm"/>
    <property type="evidence" value="ECO:0007669"/>
    <property type="project" value="UniProtKB-SubCell"/>
</dbReference>
<dbReference type="NCBIfam" id="NF001986">
    <property type="entry name" value="PRK00779.1"/>
    <property type="match status" value="1"/>
</dbReference>
<dbReference type="GO" id="GO:0019240">
    <property type="term" value="P:citrulline biosynthetic process"/>
    <property type="evidence" value="ECO:0007669"/>
    <property type="project" value="TreeGrafter"/>
</dbReference>
<dbReference type="FunFam" id="3.40.50.1370:FF:000008">
    <property type="entry name" value="Ornithine carbamoyltransferase"/>
    <property type="match status" value="1"/>
</dbReference>
<feature type="domain" description="Aspartate/ornithine carbamoyltransferase carbamoyl-P binding" evidence="8">
    <location>
        <begin position="13"/>
        <end position="152"/>
    </location>
</feature>
<dbReference type="GO" id="GO:0004585">
    <property type="term" value="F:ornithine carbamoyltransferase activity"/>
    <property type="evidence" value="ECO:0007669"/>
    <property type="project" value="UniProtKB-UniRule"/>
</dbReference>
<keyword evidence="6" id="KW-0963">Cytoplasm</keyword>
<dbReference type="HAMAP" id="MF_01109">
    <property type="entry name" value="OTCase"/>
    <property type="match status" value="1"/>
</dbReference>
<evidence type="ECO:0000256" key="5">
    <source>
        <dbReference type="ARBA" id="ARBA00048772"/>
    </source>
</evidence>
<dbReference type="AlphaFoldDB" id="A0A1N7LIK8"/>
<keyword evidence="4 6" id="KW-0808">Transferase</keyword>
<dbReference type="InterPro" id="IPR024904">
    <property type="entry name" value="OTCase_ArgI"/>
</dbReference>
<dbReference type="Pfam" id="PF02729">
    <property type="entry name" value="OTCace_N"/>
    <property type="match status" value="1"/>
</dbReference>
<feature type="binding site" evidence="6">
    <location>
        <position position="171"/>
    </location>
    <ligand>
        <name>L-ornithine</name>
        <dbReference type="ChEBI" id="CHEBI:46911"/>
    </ligand>
</feature>
<evidence type="ECO:0000256" key="3">
    <source>
        <dbReference type="ARBA" id="ARBA00013007"/>
    </source>
</evidence>
<dbReference type="SUPFAM" id="SSF53671">
    <property type="entry name" value="Aspartate/ornithine carbamoyltransferase"/>
    <property type="match status" value="1"/>
</dbReference>
<proteinExistence type="inferred from homology"/>
<feature type="binding site" evidence="6">
    <location>
        <position position="228"/>
    </location>
    <ligand>
        <name>L-ornithine</name>
        <dbReference type="ChEBI" id="CHEBI:46911"/>
    </ligand>
</feature>
<dbReference type="Pfam" id="PF00185">
    <property type="entry name" value="OTCace"/>
    <property type="match status" value="1"/>
</dbReference>
<dbReference type="InterPro" id="IPR006132">
    <property type="entry name" value="Asp/Orn_carbamoyltranf_P-bd"/>
</dbReference>
<accession>A0A1N7LIK8</accession>
<feature type="binding site" evidence="6">
    <location>
        <begin position="140"/>
        <end position="143"/>
    </location>
    <ligand>
        <name>carbamoyl phosphate</name>
        <dbReference type="ChEBI" id="CHEBI:58228"/>
    </ligand>
</feature>
<feature type="binding site" evidence="6">
    <location>
        <begin position="62"/>
        <end position="65"/>
    </location>
    <ligand>
        <name>carbamoyl phosphate</name>
        <dbReference type="ChEBI" id="CHEBI:58228"/>
    </ligand>
</feature>